<feature type="domain" description="NADH-quinone oxidoreductase subunit D" evidence="9">
    <location>
        <begin position="169"/>
        <end position="457"/>
    </location>
</feature>
<comment type="catalytic activity">
    <reaction evidence="6">
        <text>a quinone + NADH + 5 H(+)(in) = a quinol + NAD(+) + 4 H(+)(out)</text>
        <dbReference type="Rhea" id="RHEA:57888"/>
        <dbReference type="ChEBI" id="CHEBI:15378"/>
        <dbReference type="ChEBI" id="CHEBI:24646"/>
        <dbReference type="ChEBI" id="CHEBI:57540"/>
        <dbReference type="ChEBI" id="CHEBI:57945"/>
        <dbReference type="ChEBI" id="CHEBI:132124"/>
    </reaction>
</comment>
<dbReference type="InterPro" id="IPR014029">
    <property type="entry name" value="NADH_UbQ_OxRdtase_49kDa_CS"/>
</dbReference>
<dbReference type="InterPro" id="IPR022885">
    <property type="entry name" value="NDH1_su_D/H"/>
</dbReference>
<comment type="caution">
    <text evidence="10">The sequence shown here is derived from an EMBL/GenBank/DDBJ whole genome shotgun (WGS) entry which is preliminary data.</text>
</comment>
<evidence type="ECO:0000256" key="5">
    <source>
        <dbReference type="ARBA" id="ARBA00023027"/>
    </source>
</evidence>
<evidence type="ECO:0000256" key="1">
    <source>
        <dbReference type="ARBA" id="ARBA00005769"/>
    </source>
</evidence>
<accession>A0AAJ1U1W7</accession>
<keyword evidence="2 6" id="KW-0813">Transport</keyword>
<dbReference type="InterPro" id="IPR001135">
    <property type="entry name" value="NADH_Q_OxRdtase_suD"/>
</dbReference>
<dbReference type="GO" id="GO:0005886">
    <property type="term" value="C:plasma membrane"/>
    <property type="evidence" value="ECO:0007669"/>
    <property type="project" value="UniProtKB-SubCell"/>
</dbReference>
<gene>
    <name evidence="6" type="primary">nuoD</name>
    <name evidence="10" type="ORF">QE405_003830</name>
</gene>
<sequence length="457" mass="49917">MTTTQGNRPRDPYAAGAAGDTDGADAGRVFTVTGQDWDEVVAGVGEAGDAERIVVNMGPQHPSTHGVLRLVLELEGETVTEARCGIGYLHTGIEKNMEHRTWTQGVTFCTRMDYLSPFFNEATYVLGVERLLDIEDDVPEKAQVVRVLLMELNRISSHLVAIATGGMELGALTVMTIGFREREQVLDLFELITGLRMNHAFIRPGGVAQDLPDGSLAAVRDFVALMRKRLPEIAALCNANPIFRGRLEGVGYLDLEGCLALGLTGPVLRSTGYGWDLRKTQPYCGYETYDFDVQTWDTADSYGRFRIRMNEMFESLRIVEQCVARLEGLEGAPVMVADKKIAWPSQLSIGSDGQGNSLDHIRHIMGESMEALIHHFKLVTEGFRVPPGQAYVPVESPRGELGAHVVSDGGTKPHRVHFRDPSFTNLQATSVMSEGGMVADVIVAVASIDPVMGGVDR</sequence>
<dbReference type="NCBIfam" id="NF004739">
    <property type="entry name" value="PRK06075.1"/>
    <property type="match status" value="1"/>
</dbReference>
<reference evidence="10" key="1">
    <citation type="submission" date="2023-07" db="EMBL/GenBank/DDBJ databases">
        <title>Functional and genomic diversity of the sorghum phyllosphere microbiome.</title>
        <authorList>
            <person name="Shade A."/>
        </authorList>
    </citation>
    <scope>NUCLEOTIDE SEQUENCE</scope>
    <source>
        <strain evidence="10">SORGH_AS_1067</strain>
    </source>
</reference>
<dbReference type="Pfam" id="PF00346">
    <property type="entry name" value="Complex1_49kDa"/>
    <property type="match status" value="1"/>
</dbReference>
<protein>
    <recommendedName>
        <fullName evidence="6">NADH-quinone oxidoreductase subunit D</fullName>
        <ecNumber evidence="6">7.1.1.-</ecNumber>
    </recommendedName>
    <alternativeName>
        <fullName evidence="6">NADH dehydrogenase I subunit D</fullName>
    </alternativeName>
    <alternativeName>
        <fullName evidence="6">NDH-1 subunit D</fullName>
    </alternativeName>
</protein>
<evidence type="ECO:0000313" key="11">
    <source>
        <dbReference type="Proteomes" id="UP001239215"/>
    </source>
</evidence>
<keyword evidence="5 6" id="KW-0520">NAD</keyword>
<dbReference type="Gene3D" id="1.10.645.10">
    <property type="entry name" value="Cytochrome-c3 Hydrogenase, chain B"/>
    <property type="match status" value="1"/>
</dbReference>
<dbReference type="PROSITE" id="PS00535">
    <property type="entry name" value="COMPLEX1_49K"/>
    <property type="match status" value="1"/>
</dbReference>
<dbReference type="GO" id="GO:0051287">
    <property type="term" value="F:NAD binding"/>
    <property type="evidence" value="ECO:0007669"/>
    <property type="project" value="InterPro"/>
</dbReference>
<comment type="subunit">
    <text evidence="6">NDH-1 is composed of 14 different subunits. Subunits NuoB, C, D, E, F, and G constitute the peripheral sector of the complex.</text>
</comment>
<dbReference type="SUPFAM" id="SSF56762">
    <property type="entry name" value="HydB/Nqo4-like"/>
    <property type="match status" value="1"/>
</dbReference>
<name>A0AAJ1U1W7_9ACTN</name>
<dbReference type="NCBIfam" id="TIGR01962">
    <property type="entry name" value="NuoD"/>
    <property type="match status" value="1"/>
</dbReference>
<organism evidence="10 11">
    <name type="scientific">Nocardioides zeae</name>
    <dbReference type="NCBI Taxonomy" id="1457234"/>
    <lineage>
        <taxon>Bacteria</taxon>
        <taxon>Bacillati</taxon>
        <taxon>Actinomycetota</taxon>
        <taxon>Actinomycetes</taxon>
        <taxon>Propionibacteriales</taxon>
        <taxon>Nocardioidaceae</taxon>
        <taxon>Nocardioides</taxon>
    </lineage>
</organism>
<dbReference type="AlphaFoldDB" id="A0AAJ1U1W7"/>
<dbReference type="RefSeq" id="WP_307204311.1">
    <property type="nucleotide sequence ID" value="NZ_JAUTAN010000001.1"/>
</dbReference>
<comment type="function">
    <text evidence="6">NDH-1 shuttles electrons from NADH, via FMN and iron-sulfur (Fe-S) centers, to quinones in the respiratory chain. The immediate electron acceptor for the enzyme in this species is believed to be a menaquinone. Couples the redox reaction to proton translocation (for every two electrons transferred, four hydrogen ions are translocated across the cytoplasmic membrane), and thus conserves the redox energy in a proton gradient.</text>
</comment>
<keyword evidence="6" id="KW-1003">Cell membrane</keyword>
<dbReference type="EMBL" id="JAUTAN010000001">
    <property type="protein sequence ID" value="MDQ1106546.1"/>
    <property type="molecule type" value="Genomic_DNA"/>
</dbReference>
<feature type="region of interest" description="Disordered" evidence="8">
    <location>
        <begin position="1"/>
        <end position="21"/>
    </location>
</feature>
<evidence type="ECO:0000256" key="3">
    <source>
        <dbReference type="ARBA" id="ARBA00022719"/>
    </source>
</evidence>
<dbReference type="EC" id="7.1.1.-" evidence="6"/>
<comment type="subcellular location">
    <subcellularLocation>
        <location evidence="6">Cell membrane</location>
        <topology evidence="6">Peripheral membrane protein</topology>
        <orientation evidence="6">Cytoplasmic side</orientation>
    </subcellularLocation>
</comment>
<dbReference type="GO" id="GO:0048038">
    <property type="term" value="F:quinone binding"/>
    <property type="evidence" value="ECO:0007669"/>
    <property type="project" value="UniProtKB-KW"/>
</dbReference>
<evidence type="ECO:0000256" key="8">
    <source>
        <dbReference type="SAM" id="MobiDB-lite"/>
    </source>
</evidence>
<dbReference type="Proteomes" id="UP001239215">
    <property type="component" value="Unassembled WGS sequence"/>
</dbReference>
<dbReference type="PANTHER" id="PTHR11993:SF10">
    <property type="entry name" value="NADH DEHYDROGENASE [UBIQUINONE] IRON-SULFUR PROTEIN 2, MITOCHONDRIAL"/>
    <property type="match status" value="1"/>
</dbReference>
<proteinExistence type="inferred from homology"/>
<dbReference type="PANTHER" id="PTHR11993">
    <property type="entry name" value="NADH-UBIQUINONE OXIDOREDUCTASE 49 KDA SUBUNIT"/>
    <property type="match status" value="1"/>
</dbReference>
<comment type="similarity">
    <text evidence="1 6 7">Belongs to the complex I 49 kDa subunit family.</text>
</comment>
<evidence type="ECO:0000256" key="4">
    <source>
        <dbReference type="ARBA" id="ARBA00022967"/>
    </source>
</evidence>
<keyword evidence="3 6" id="KW-0874">Quinone</keyword>
<dbReference type="HAMAP" id="MF_01358">
    <property type="entry name" value="NDH1_NuoD"/>
    <property type="match status" value="1"/>
</dbReference>
<evidence type="ECO:0000256" key="6">
    <source>
        <dbReference type="HAMAP-Rule" id="MF_01358"/>
    </source>
</evidence>
<evidence type="ECO:0000256" key="2">
    <source>
        <dbReference type="ARBA" id="ARBA00022448"/>
    </source>
</evidence>
<evidence type="ECO:0000313" key="10">
    <source>
        <dbReference type="EMBL" id="MDQ1106546.1"/>
    </source>
</evidence>
<evidence type="ECO:0000256" key="7">
    <source>
        <dbReference type="RuleBase" id="RU003685"/>
    </source>
</evidence>
<keyword evidence="6" id="KW-0472">Membrane</keyword>
<dbReference type="GO" id="GO:0050136">
    <property type="term" value="F:NADH dehydrogenase (quinone) (non-electrogenic) activity"/>
    <property type="evidence" value="ECO:0007669"/>
    <property type="project" value="UniProtKB-UniRule"/>
</dbReference>
<keyword evidence="4 6" id="KW-1278">Translocase</keyword>
<dbReference type="InterPro" id="IPR029014">
    <property type="entry name" value="NiFe-Hase_large"/>
</dbReference>
<evidence type="ECO:0000259" key="9">
    <source>
        <dbReference type="Pfam" id="PF00346"/>
    </source>
</evidence>